<proteinExistence type="inferred from homology"/>
<dbReference type="InterPro" id="IPR002885">
    <property type="entry name" value="PPR_rpt"/>
</dbReference>
<feature type="repeat" description="PPR" evidence="3">
    <location>
        <begin position="125"/>
        <end position="159"/>
    </location>
</feature>
<feature type="compositionally biased region" description="Polar residues" evidence="4">
    <location>
        <begin position="673"/>
        <end position="685"/>
    </location>
</feature>
<sequence length="697" mass="76182">MNSHAHGGGKTGADDRERRDRGGAVDLDSLIALIEQVDPSEVERVLRESVFKPGPPAYTSVIKACGKIGMWQKALEAYRLMTILHRAKPNTITCSALINALGRSRQCDKAFEIFDEMKQRGIPANIFTYSALLSTCAKAKQYQRAMDVFNDLVENHQEIEVDRITYSAAISCCVQGRRADKAIEIFNRMTAAGIRGNTITFNTVLNACEKSGDAEQAVATFERMLEEKVPVDKTSFHALIGALDRARDLPRAIEYYRMMKSMSVRPDATTVSNMLNACANAKDPVAAIKIYKEAQAKYDIAATPGMFNALITALHKGKRHDLVYEQLYDSMSQSALSVSTYVHLMMACERFQNWAKSFEIFEEFKKHSPTSVDPFMWTRVFLSCGRFDSDDPVWKNGCIPGYTSPTLEHARATLRGLWSEYKFKLRNIKGWGAGTRVFDAETPVQNGDEGIRFGTVPSSTDLAGKEVHSDAPDQDFFQMINAYRSAAAAAARCSDPNTVLDILNFCEETSVPSDSILLGAYVAALALNGDRIGANEKFREMFALGHQPGIAVYAALARAAARAGDANTALHLAEEVGHLVGNSSGDRDMIEAVVAACEAGGDWGRGANLFAIWAKNGVEGADGELRRAAAACSGQDPGPTRRGSTYFRARPSTPAHKPTALTAQVEPFVPTRRVSQNRSRTQSMSDEGGTAAMTPET</sequence>
<evidence type="ECO:0000313" key="6">
    <source>
        <dbReference type="EMBL" id="OUS46105.1"/>
    </source>
</evidence>
<feature type="region of interest" description="Disordered" evidence="4">
    <location>
        <begin position="631"/>
        <end position="697"/>
    </location>
</feature>
<feature type="region of interest" description="Disordered" evidence="4">
    <location>
        <begin position="1"/>
        <end position="20"/>
    </location>
</feature>
<keyword evidence="2" id="KW-0677">Repeat</keyword>
<feature type="domain" description="Pentatricopeptide repeat-containing protein-mitochondrial" evidence="5">
    <location>
        <begin position="202"/>
        <end position="316"/>
    </location>
</feature>
<feature type="repeat" description="PPR" evidence="3">
    <location>
        <begin position="90"/>
        <end position="124"/>
    </location>
</feature>
<dbReference type="PANTHER" id="PTHR47447">
    <property type="entry name" value="OS03G0856100 PROTEIN"/>
    <property type="match status" value="1"/>
</dbReference>
<dbReference type="NCBIfam" id="TIGR00756">
    <property type="entry name" value="PPR"/>
    <property type="match status" value="5"/>
</dbReference>
<dbReference type="Proteomes" id="UP000195557">
    <property type="component" value="Unassembled WGS sequence"/>
</dbReference>
<dbReference type="AlphaFoldDB" id="A0A1Y5IGH2"/>
<gene>
    <name evidence="6" type="ORF">BE221DRAFT_76164</name>
</gene>
<evidence type="ECO:0000256" key="4">
    <source>
        <dbReference type="SAM" id="MobiDB-lite"/>
    </source>
</evidence>
<dbReference type="EMBL" id="KZ155785">
    <property type="protein sequence ID" value="OUS46105.1"/>
    <property type="molecule type" value="Genomic_DNA"/>
</dbReference>
<feature type="repeat" description="PPR" evidence="3">
    <location>
        <begin position="197"/>
        <end position="231"/>
    </location>
</feature>
<name>A0A1Y5IGH2_OSTTA</name>
<protein>
    <recommendedName>
        <fullName evidence="5">Pentatricopeptide repeat-containing protein-mitochondrial domain-containing protein</fullName>
    </recommendedName>
</protein>
<dbReference type="SUPFAM" id="SSF48452">
    <property type="entry name" value="TPR-like"/>
    <property type="match status" value="1"/>
</dbReference>
<dbReference type="InterPro" id="IPR011990">
    <property type="entry name" value="TPR-like_helical_dom_sf"/>
</dbReference>
<evidence type="ECO:0000259" key="5">
    <source>
        <dbReference type="Pfam" id="PF23276"/>
    </source>
</evidence>
<feature type="repeat" description="PPR" evidence="3">
    <location>
        <begin position="162"/>
        <end position="196"/>
    </location>
</feature>
<evidence type="ECO:0000256" key="3">
    <source>
        <dbReference type="PROSITE-ProRule" id="PRU00708"/>
    </source>
</evidence>
<dbReference type="Pfam" id="PF23276">
    <property type="entry name" value="TPR_24"/>
    <property type="match status" value="1"/>
</dbReference>
<feature type="repeat" description="PPR" evidence="3">
    <location>
        <begin position="232"/>
        <end position="266"/>
    </location>
</feature>
<organism evidence="6">
    <name type="scientific">Ostreococcus tauri</name>
    <name type="common">Marine green alga</name>
    <dbReference type="NCBI Taxonomy" id="70448"/>
    <lineage>
        <taxon>Eukaryota</taxon>
        <taxon>Viridiplantae</taxon>
        <taxon>Chlorophyta</taxon>
        <taxon>Mamiellophyceae</taxon>
        <taxon>Mamiellales</taxon>
        <taxon>Bathycoccaceae</taxon>
        <taxon>Ostreococcus</taxon>
    </lineage>
</organism>
<dbReference type="Gene3D" id="1.25.40.10">
    <property type="entry name" value="Tetratricopeptide repeat domain"/>
    <property type="match status" value="4"/>
</dbReference>
<feature type="compositionally biased region" description="Gly residues" evidence="4">
    <location>
        <begin position="1"/>
        <end position="11"/>
    </location>
</feature>
<comment type="similarity">
    <text evidence="1">Belongs to the PPR family. P subfamily.</text>
</comment>
<accession>A0A1Y5IGH2</accession>
<dbReference type="PROSITE" id="PS51375">
    <property type="entry name" value="PPR"/>
    <property type="match status" value="5"/>
</dbReference>
<dbReference type="PANTHER" id="PTHR47447:SF17">
    <property type="entry name" value="OS12G0638900 PROTEIN"/>
    <property type="match status" value="1"/>
</dbReference>
<dbReference type="Pfam" id="PF01535">
    <property type="entry name" value="PPR"/>
    <property type="match status" value="2"/>
</dbReference>
<dbReference type="Pfam" id="PF13041">
    <property type="entry name" value="PPR_2"/>
    <property type="match status" value="1"/>
</dbReference>
<dbReference type="eggNOG" id="KOG4197">
    <property type="taxonomic scope" value="Eukaryota"/>
</dbReference>
<evidence type="ECO:0000256" key="2">
    <source>
        <dbReference type="ARBA" id="ARBA00022737"/>
    </source>
</evidence>
<reference evidence="6" key="1">
    <citation type="submission" date="2017-04" db="EMBL/GenBank/DDBJ databases">
        <title>Population genomics of picophytoplankton unveils novel chromosome hypervariability.</title>
        <authorList>
            <consortium name="DOE Joint Genome Institute"/>
            <person name="Blanc-Mathieu R."/>
            <person name="Krasovec M."/>
            <person name="Hebrard M."/>
            <person name="Yau S."/>
            <person name="Desgranges E."/>
            <person name="Martin J."/>
            <person name="Schackwitz W."/>
            <person name="Kuo A."/>
            <person name="Salin G."/>
            <person name="Donnadieu C."/>
            <person name="Desdevises Y."/>
            <person name="Sanchez-Ferandin S."/>
            <person name="Moreau H."/>
            <person name="Rivals E."/>
            <person name="Grigoriev I.V."/>
            <person name="Grimsley N."/>
            <person name="Eyre-Walker A."/>
            <person name="Piganeau G."/>
        </authorList>
    </citation>
    <scope>NUCLEOTIDE SEQUENCE [LARGE SCALE GENOMIC DNA]</scope>
    <source>
        <strain evidence="6">RCC 1115</strain>
    </source>
</reference>
<dbReference type="InterPro" id="IPR057027">
    <property type="entry name" value="TPR_mt"/>
</dbReference>
<evidence type="ECO:0000256" key="1">
    <source>
        <dbReference type="ARBA" id="ARBA00007626"/>
    </source>
</evidence>